<dbReference type="OrthoDB" id="439917at2759"/>
<accession>A0A165FV85</accession>
<evidence type="ECO:0000313" key="2">
    <source>
        <dbReference type="EMBL" id="KZT57243.1"/>
    </source>
</evidence>
<proteinExistence type="predicted"/>
<protein>
    <recommendedName>
        <fullName evidence="1">Protein CPL1-like domain-containing protein</fullName>
    </recommendedName>
</protein>
<keyword evidence="3" id="KW-1185">Reference proteome</keyword>
<feature type="domain" description="Protein CPL1-like" evidence="1">
    <location>
        <begin position="13"/>
        <end position="62"/>
    </location>
</feature>
<name>A0A165FV85_9BASI</name>
<gene>
    <name evidence="2" type="ORF">CALCODRAFT_496372</name>
</gene>
<dbReference type="Proteomes" id="UP000076842">
    <property type="component" value="Unassembled WGS sequence"/>
</dbReference>
<dbReference type="Pfam" id="PF21671">
    <property type="entry name" value="CPL1-like"/>
    <property type="match status" value="1"/>
</dbReference>
<sequence>MQCPSPDGKGKICIDPMTNLESCGGCSISDEFGFVAGTDCTALEGALDVSCIKGNCLISECSLQPTLQPGIDRGRLFRLVQSQLRRRPDEQGHAVRQGL</sequence>
<evidence type="ECO:0000259" key="1">
    <source>
        <dbReference type="Pfam" id="PF21671"/>
    </source>
</evidence>
<dbReference type="InParanoid" id="A0A165FV85"/>
<dbReference type="InterPro" id="IPR048661">
    <property type="entry name" value="CPL1-like"/>
</dbReference>
<dbReference type="EMBL" id="KV423966">
    <property type="protein sequence ID" value="KZT57243.1"/>
    <property type="molecule type" value="Genomic_DNA"/>
</dbReference>
<reference evidence="2 3" key="1">
    <citation type="journal article" date="2016" name="Mol. Biol. Evol.">
        <title>Comparative Genomics of Early-Diverging Mushroom-Forming Fungi Provides Insights into the Origins of Lignocellulose Decay Capabilities.</title>
        <authorList>
            <person name="Nagy L.G."/>
            <person name="Riley R."/>
            <person name="Tritt A."/>
            <person name="Adam C."/>
            <person name="Daum C."/>
            <person name="Floudas D."/>
            <person name="Sun H."/>
            <person name="Yadav J.S."/>
            <person name="Pangilinan J."/>
            <person name="Larsson K.H."/>
            <person name="Matsuura K."/>
            <person name="Barry K."/>
            <person name="Labutti K."/>
            <person name="Kuo R."/>
            <person name="Ohm R.A."/>
            <person name="Bhattacharya S.S."/>
            <person name="Shirouzu T."/>
            <person name="Yoshinaga Y."/>
            <person name="Martin F.M."/>
            <person name="Grigoriev I.V."/>
            <person name="Hibbett D.S."/>
        </authorList>
    </citation>
    <scope>NUCLEOTIDE SEQUENCE [LARGE SCALE GENOMIC DNA]</scope>
    <source>
        <strain evidence="2 3">HHB12733</strain>
    </source>
</reference>
<dbReference type="AlphaFoldDB" id="A0A165FV85"/>
<organism evidence="2 3">
    <name type="scientific">Calocera cornea HHB12733</name>
    <dbReference type="NCBI Taxonomy" id="1353952"/>
    <lineage>
        <taxon>Eukaryota</taxon>
        <taxon>Fungi</taxon>
        <taxon>Dikarya</taxon>
        <taxon>Basidiomycota</taxon>
        <taxon>Agaricomycotina</taxon>
        <taxon>Dacrymycetes</taxon>
        <taxon>Dacrymycetales</taxon>
        <taxon>Dacrymycetaceae</taxon>
        <taxon>Calocera</taxon>
    </lineage>
</organism>
<evidence type="ECO:0000313" key="3">
    <source>
        <dbReference type="Proteomes" id="UP000076842"/>
    </source>
</evidence>